<proteinExistence type="predicted"/>
<dbReference type="Proteomes" id="UP001150941">
    <property type="component" value="Unassembled WGS sequence"/>
</dbReference>
<dbReference type="EMBL" id="JAPQKS010000007">
    <property type="protein sequence ID" value="KAJ5220508.1"/>
    <property type="molecule type" value="Genomic_DNA"/>
</dbReference>
<dbReference type="AlphaFoldDB" id="A0A9W9NKX3"/>
<reference evidence="1" key="1">
    <citation type="submission" date="2022-11" db="EMBL/GenBank/DDBJ databases">
        <authorList>
            <person name="Petersen C."/>
        </authorList>
    </citation>
    <scope>NUCLEOTIDE SEQUENCE</scope>
    <source>
        <strain evidence="1">IBT 19713</strain>
    </source>
</reference>
<name>A0A9W9NKX3_9EURO</name>
<dbReference type="RefSeq" id="XP_058327338.1">
    <property type="nucleotide sequence ID" value="XM_058479008.1"/>
</dbReference>
<dbReference type="GeneID" id="83206311"/>
<comment type="caution">
    <text evidence="1">The sequence shown here is derived from an EMBL/GenBank/DDBJ whole genome shotgun (WGS) entry which is preliminary data.</text>
</comment>
<protein>
    <submittedName>
        <fullName evidence="1">Uncharacterized protein</fullName>
    </submittedName>
</protein>
<sequence length="167" mass="18924">MARAKDRGERLPNLRKQRNFLRSLICVSRIRSGGDFEDVSAIWRFPGEMQMEGGFNMGLYGEWWGPQLELATGFFMLKPTHHPGDRVGFLLAKKDSKETAAVTDAILEISQRPRRIKPTSIRSKDNQRGPPDRKALRVVRMSGHIRKTQSELHSNLIALGTHASAFL</sequence>
<evidence type="ECO:0000313" key="2">
    <source>
        <dbReference type="Proteomes" id="UP001150941"/>
    </source>
</evidence>
<keyword evidence="2" id="KW-1185">Reference proteome</keyword>
<gene>
    <name evidence="1" type="ORF">N7468_009712</name>
</gene>
<organism evidence="1 2">
    <name type="scientific">Penicillium chermesinum</name>
    <dbReference type="NCBI Taxonomy" id="63820"/>
    <lineage>
        <taxon>Eukaryota</taxon>
        <taxon>Fungi</taxon>
        <taxon>Dikarya</taxon>
        <taxon>Ascomycota</taxon>
        <taxon>Pezizomycotina</taxon>
        <taxon>Eurotiomycetes</taxon>
        <taxon>Eurotiomycetidae</taxon>
        <taxon>Eurotiales</taxon>
        <taxon>Aspergillaceae</taxon>
        <taxon>Penicillium</taxon>
    </lineage>
</organism>
<accession>A0A9W9NKX3</accession>
<evidence type="ECO:0000313" key="1">
    <source>
        <dbReference type="EMBL" id="KAJ5220508.1"/>
    </source>
</evidence>
<reference evidence="1" key="2">
    <citation type="journal article" date="2023" name="IMA Fungus">
        <title>Comparative genomic study of the Penicillium genus elucidates a diverse pangenome and 15 lateral gene transfer events.</title>
        <authorList>
            <person name="Petersen C."/>
            <person name="Sorensen T."/>
            <person name="Nielsen M.R."/>
            <person name="Sondergaard T.E."/>
            <person name="Sorensen J.L."/>
            <person name="Fitzpatrick D.A."/>
            <person name="Frisvad J.C."/>
            <person name="Nielsen K.L."/>
        </authorList>
    </citation>
    <scope>NUCLEOTIDE SEQUENCE</scope>
    <source>
        <strain evidence="1">IBT 19713</strain>
    </source>
</reference>